<organism evidence="2 3">
    <name type="scientific">Streptomyces lanatus</name>
    <dbReference type="NCBI Taxonomy" id="66900"/>
    <lineage>
        <taxon>Bacteria</taxon>
        <taxon>Bacillati</taxon>
        <taxon>Actinomycetota</taxon>
        <taxon>Actinomycetes</taxon>
        <taxon>Kitasatosporales</taxon>
        <taxon>Streptomycetaceae</taxon>
        <taxon>Streptomyces</taxon>
    </lineage>
</organism>
<dbReference type="SUPFAM" id="SSF51905">
    <property type="entry name" value="FAD/NAD(P)-binding domain"/>
    <property type="match status" value="1"/>
</dbReference>
<gene>
    <name evidence="2" type="ORF">ABT384_42600</name>
</gene>
<dbReference type="Gene3D" id="3.50.50.60">
    <property type="entry name" value="FAD/NAD(P)-binding domain"/>
    <property type="match status" value="1"/>
</dbReference>
<dbReference type="Proteomes" id="UP001486207">
    <property type="component" value="Unassembled WGS sequence"/>
</dbReference>
<feature type="domain" description="FAD dependent oxidoreductase" evidence="1">
    <location>
        <begin position="30"/>
        <end position="391"/>
    </location>
</feature>
<dbReference type="RefSeq" id="WP_190075844.1">
    <property type="nucleotide sequence ID" value="NZ_BNBM01000029.1"/>
</dbReference>
<proteinExistence type="predicted"/>
<evidence type="ECO:0000313" key="2">
    <source>
        <dbReference type="EMBL" id="MER7379294.1"/>
    </source>
</evidence>
<dbReference type="EMBL" id="JBEPFB010000031">
    <property type="protein sequence ID" value="MER7379294.1"/>
    <property type="molecule type" value="Genomic_DNA"/>
</dbReference>
<dbReference type="GO" id="GO:0016491">
    <property type="term" value="F:oxidoreductase activity"/>
    <property type="evidence" value="ECO:0007669"/>
    <property type="project" value="UniProtKB-KW"/>
</dbReference>
<dbReference type="Pfam" id="PF01266">
    <property type="entry name" value="DAO"/>
    <property type="match status" value="1"/>
</dbReference>
<keyword evidence="2" id="KW-0560">Oxidoreductase</keyword>
<dbReference type="InterPro" id="IPR036188">
    <property type="entry name" value="FAD/NAD-bd_sf"/>
</dbReference>
<dbReference type="EC" id="1.-.-.-" evidence="2"/>
<dbReference type="Gene3D" id="3.30.9.10">
    <property type="entry name" value="D-Amino Acid Oxidase, subunit A, domain 2"/>
    <property type="match status" value="1"/>
</dbReference>
<evidence type="ECO:0000313" key="3">
    <source>
        <dbReference type="Proteomes" id="UP001486207"/>
    </source>
</evidence>
<comment type="caution">
    <text evidence="2">The sequence shown here is derived from an EMBL/GenBank/DDBJ whole genome shotgun (WGS) entry which is preliminary data.</text>
</comment>
<dbReference type="PANTHER" id="PTHR13847:SF285">
    <property type="entry name" value="FAD DEPENDENT OXIDOREDUCTASE DOMAIN-CONTAINING PROTEIN"/>
    <property type="match status" value="1"/>
</dbReference>
<accession>A0ABV1Y636</accession>
<dbReference type="InterPro" id="IPR006076">
    <property type="entry name" value="FAD-dep_OxRdtase"/>
</dbReference>
<sequence>MTATDPVSFWDHDLGPRALRAPLASDSEVDVCIVGAGLTGLWTAYYLAKAEPGLRIGILEREYAGFGASGRSGGWLSNFLAGSRERYAKKNGRQSVVDLQHEMDASVDEIIKILNVEGIDADLDKPGVLTVARTPAQWERLQAKVVEDEAWGERDQVLLDAAACADRIRIADAVGAAYSPHCARVHPAKLTAGLAAAVEDRGVWIWEQSPAVRIEPHTVHTPSASVRAQHIVLAVEGFTAEIRGHHRDLLPMNSSMIMTERIPDSVWETIGWAGNELLGDMAHVYFYAQRTSDGRVAFGGRGKPYRYGSRIPAGGTIPQVTVEALRNLMVECFPALKRVDIADAWSGVLGVSRDWCSTLTRDTRTGALIVGGYAGHGMTTTNLAGRTVRDLILGLDSDLLSLPWVDHTSQRWEPEPFRWLGVQAVYSAYRGADAREDRSGRGTSMLGRAANLLAGR</sequence>
<evidence type="ECO:0000259" key="1">
    <source>
        <dbReference type="Pfam" id="PF01266"/>
    </source>
</evidence>
<protein>
    <submittedName>
        <fullName evidence="2">FAD-dependent oxidoreductase</fullName>
        <ecNumber evidence="2">1.-.-.-</ecNumber>
    </submittedName>
</protein>
<name>A0ABV1Y636_9ACTN</name>
<reference evidence="2 3" key="1">
    <citation type="submission" date="2024-06" db="EMBL/GenBank/DDBJ databases">
        <title>The Natural Products Discovery Center: Release of the First 8490 Sequenced Strains for Exploring Actinobacteria Biosynthetic Diversity.</title>
        <authorList>
            <person name="Kalkreuter E."/>
            <person name="Kautsar S.A."/>
            <person name="Yang D."/>
            <person name="Bader C.D."/>
            <person name="Teijaro C.N."/>
            <person name="Fluegel L."/>
            <person name="Davis C.M."/>
            <person name="Simpson J.R."/>
            <person name="Lauterbach L."/>
            <person name="Steele A.D."/>
            <person name="Gui C."/>
            <person name="Meng S."/>
            <person name="Li G."/>
            <person name="Viehrig K."/>
            <person name="Ye F."/>
            <person name="Su P."/>
            <person name="Kiefer A.F."/>
            <person name="Nichols A."/>
            <person name="Cepeda A.J."/>
            <person name="Yan W."/>
            <person name="Fan B."/>
            <person name="Jiang Y."/>
            <person name="Adhikari A."/>
            <person name="Zheng C.-J."/>
            <person name="Schuster L."/>
            <person name="Cowan T.M."/>
            <person name="Smanski M.J."/>
            <person name="Chevrette M.G."/>
            <person name="De Carvalho L.P.S."/>
            <person name="Shen B."/>
        </authorList>
    </citation>
    <scope>NUCLEOTIDE SEQUENCE [LARGE SCALE GENOMIC DNA]</scope>
    <source>
        <strain evidence="2 3">NPDC000155</strain>
    </source>
</reference>
<keyword evidence="3" id="KW-1185">Reference proteome</keyword>
<dbReference type="PANTHER" id="PTHR13847">
    <property type="entry name" value="SARCOSINE DEHYDROGENASE-RELATED"/>
    <property type="match status" value="1"/>
</dbReference>